<dbReference type="Gene3D" id="3.40.1580.10">
    <property type="entry name" value="SMI1/KNR4-like"/>
    <property type="match status" value="1"/>
</dbReference>
<reference evidence="2" key="1">
    <citation type="submission" date="2024-02" db="EMBL/GenBank/DDBJ databases">
        <authorList>
            <consortium name="Clinical and Environmental Microbiology Branch: Whole genome sequencing antimicrobial resistance pathogens in the healthcare setting"/>
        </authorList>
    </citation>
    <scope>NUCLEOTIDE SEQUENCE</scope>
    <source>
        <strain evidence="2">2021GO-0154</strain>
    </source>
</reference>
<feature type="domain" description="Knr4/Smi1-like" evidence="1">
    <location>
        <begin position="17"/>
        <end position="130"/>
    </location>
</feature>
<evidence type="ECO:0000259" key="1">
    <source>
        <dbReference type="SMART" id="SM00860"/>
    </source>
</evidence>
<protein>
    <submittedName>
        <fullName evidence="2">SMI1/KNR4 family protein</fullName>
    </submittedName>
</protein>
<dbReference type="EMBL" id="ABMABF030000004">
    <property type="protein sequence ID" value="EMJ5133838.1"/>
    <property type="molecule type" value="Genomic_DNA"/>
</dbReference>
<dbReference type="InterPro" id="IPR018958">
    <property type="entry name" value="Knr4/Smi1-like_dom"/>
</dbReference>
<dbReference type="SMART" id="SM00860">
    <property type="entry name" value="SMI1_KNR4"/>
    <property type="match status" value="1"/>
</dbReference>
<dbReference type="SUPFAM" id="SSF160631">
    <property type="entry name" value="SMI1/KNR4-like"/>
    <property type="match status" value="1"/>
</dbReference>
<sequence>MNKLIEFTKSHDVLTRPATLTELTEAEKTLNMTFSAEYKQWLLNFGVLSYLSYEFFGLGVKETSWLNILRSTPELRQENSNFPASAVPLMDAGDGQFYLYDNDIGAILVWSSLAGVLEEISDSLEGFILKQLSSEL</sequence>
<accession>A0AAI9DBD5</accession>
<organism evidence="2">
    <name type="scientific">Providencia stuartii</name>
    <dbReference type="NCBI Taxonomy" id="588"/>
    <lineage>
        <taxon>Bacteria</taxon>
        <taxon>Pseudomonadati</taxon>
        <taxon>Pseudomonadota</taxon>
        <taxon>Gammaproteobacteria</taxon>
        <taxon>Enterobacterales</taxon>
        <taxon>Morganellaceae</taxon>
        <taxon>Providencia</taxon>
    </lineage>
</organism>
<gene>
    <name evidence="2" type="ORF">RG298_001539</name>
</gene>
<name>A0AAI9DBD5_PROST</name>
<dbReference type="AlphaFoldDB" id="A0AAI9DBD5"/>
<dbReference type="InterPro" id="IPR037883">
    <property type="entry name" value="Knr4/Smi1-like_sf"/>
</dbReference>
<proteinExistence type="predicted"/>
<dbReference type="Pfam" id="PF14568">
    <property type="entry name" value="SUKH_6"/>
    <property type="match status" value="1"/>
</dbReference>
<comment type="caution">
    <text evidence="2">The sequence shown here is derived from an EMBL/GenBank/DDBJ whole genome shotgun (WGS) entry which is preliminary data.</text>
</comment>
<evidence type="ECO:0000313" key="2">
    <source>
        <dbReference type="EMBL" id="EMJ5133838.1"/>
    </source>
</evidence>
<dbReference type="RefSeq" id="WP_283125987.1">
    <property type="nucleotide sequence ID" value="NZ_CANMXG010000005.1"/>
</dbReference>